<dbReference type="GO" id="GO:0004222">
    <property type="term" value="F:metalloendopeptidase activity"/>
    <property type="evidence" value="ECO:0007669"/>
    <property type="project" value="TreeGrafter"/>
</dbReference>
<dbReference type="SUPFAM" id="SSF53955">
    <property type="entry name" value="Lysozyme-like"/>
    <property type="match status" value="1"/>
</dbReference>
<dbReference type="InterPro" id="IPR023346">
    <property type="entry name" value="Lysozyme-like_dom_sf"/>
</dbReference>
<dbReference type="InterPro" id="IPR011055">
    <property type="entry name" value="Dup_hybrid_motif"/>
</dbReference>
<dbReference type="PANTHER" id="PTHR21666:SF270">
    <property type="entry name" value="MUREIN HYDROLASE ACTIVATOR ENVC"/>
    <property type="match status" value="1"/>
</dbReference>
<dbReference type="CDD" id="cd12797">
    <property type="entry name" value="M23_peptidase"/>
    <property type="match status" value="1"/>
</dbReference>
<dbReference type="GO" id="GO:0016998">
    <property type="term" value="P:cell wall macromolecule catabolic process"/>
    <property type="evidence" value="ECO:0007669"/>
    <property type="project" value="InterPro"/>
</dbReference>
<dbReference type="GO" id="GO:0009253">
    <property type="term" value="P:peptidoglycan catabolic process"/>
    <property type="evidence" value="ECO:0007669"/>
    <property type="project" value="InterPro"/>
</dbReference>
<keyword evidence="2 3" id="KW-0081">Bacteriolytic enzyme</keyword>
<sequence length="541" mass="60874">MRIRLCNIIDFFYGSEDNVDFKNPINQEKYFRDRTVYTFEAPLKADANLYYIPIDKPLQELEKVNYCYYEGLDHKYYFYYIMDRQFRTEKTTYLYIKLDVLQTYMFDFEWLECFIDRCHVDRWTKDGLPTREYENEGVGFGENVLKSYEDIAEMGSGVIFATTTPLGKLATAGDSGSEGGGGGSVDGNCGDWKNGVMSSKGFRFMKGYEGFGKYLYKDSGGVPTIGYGVTKSEPNEFNDLVSKQPVDEEYASKLSYKLKQEKYGKPIVNFCKQIGITQQNQFDALCDLAFNAGIGAVVGTPEYTSLPNALKKDPFNESYIRPIWEKYLVRDDSGTPQGGLVARRKAECDIYFKNVYEFRSIVTINPNGSYGPPIKENNGNGWLPTCESGGNKPIPNGKYVNNKAGDNWLLPVKGTISSVYPAYPSGNPHNGLDIACPIGTPVWASKDGVVIDRKELTTSYGYFLKIQHGDSIVIYAHNSELLVNIGDHVKQGQVIAKSGDTGKSTGPHCHFEIRNDRVGEVIQYNTKTVNPYPEAKLHEEV</sequence>
<evidence type="ECO:0000256" key="2">
    <source>
        <dbReference type="ARBA" id="ARBA00022638"/>
    </source>
</evidence>
<dbReference type="EMBL" id="OP256049">
    <property type="protein sequence ID" value="UXL90919.1"/>
    <property type="molecule type" value="Genomic_DNA"/>
</dbReference>
<keyword evidence="1 3" id="KW-0929">Antimicrobial</keyword>
<evidence type="ECO:0000313" key="6">
    <source>
        <dbReference type="Proteomes" id="UP001064597"/>
    </source>
</evidence>
<dbReference type="Gene3D" id="2.70.70.10">
    <property type="entry name" value="Glucose Permease (Domain IIA)"/>
    <property type="match status" value="1"/>
</dbReference>
<dbReference type="Pfam" id="PF00959">
    <property type="entry name" value="Phage_lysozyme"/>
    <property type="match status" value="1"/>
</dbReference>
<dbReference type="Gene3D" id="1.10.530.40">
    <property type="match status" value="1"/>
</dbReference>
<dbReference type="SUPFAM" id="SSF51261">
    <property type="entry name" value="Duplicated hybrid motif"/>
    <property type="match status" value="1"/>
</dbReference>
<dbReference type="InterPro" id="IPR023347">
    <property type="entry name" value="Lysozyme_dom_sf"/>
</dbReference>
<dbReference type="Pfam" id="PF01551">
    <property type="entry name" value="Peptidase_M23"/>
    <property type="match status" value="1"/>
</dbReference>
<protein>
    <recommendedName>
        <fullName evidence="3">Lysozyme</fullName>
        <ecNumber evidence="3">3.2.1.17</ecNumber>
    </recommendedName>
</protein>
<name>A0A977R7W3_9CAUD</name>
<keyword evidence="3" id="KW-0326">Glycosidase</keyword>
<dbReference type="InterPro" id="IPR016047">
    <property type="entry name" value="M23ase_b-sheet_dom"/>
</dbReference>
<proteinExistence type="inferred from homology"/>
<keyword evidence="6" id="KW-1185">Reference proteome</keyword>
<dbReference type="InterPro" id="IPR050570">
    <property type="entry name" value="Cell_wall_metabolism_enzyme"/>
</dbReference>
<dbReference type="Proteomes" id="UP001064597">
    <property type="component" value="Segment"/>
</dbReference>
<accession>A0A977R7W3</accession>
<dbReference type="EC" id="3.2.1.17" evidence="3"/>
<dbReference type="InterPro" id="IPR002196">
    <property type="entry name" value="Glyco_hydro_24"/>
</dbReference>
<evidence type="ECO:0000256" key="3">
    <source>
        <dbReference type="RuleBase" id="RU003788"/>
    </source>
</evidence>
<dbReference type="GO" id="GO:0031640">
    <property type="term" value="P:killing of cells of another organism"/>
    <property type="evidence" value="ECO:0007669"/>
    <property type="project" value="UniProtKB-KW"/>
</dbReference>
<dbReference type="GO" id="GO:0003796">
    <property type="term" value="F:lysozyme activity"/>
    <property type="evidence" value="ECO:0007669"/>
    <property type="project" value="UniProtKB-EC"/>
</dbReference>
<dbReference type="PANTHER" id="PTHR21666">
    <property type="entry name" value="PEPTIDASE-RELATED"/>
    <property type="match status" value="1"/>
</dbReference>
<organism evidence="5 6">
    <name type="scientific">Clostridium phage DCp1</name>
    <dbReference type="NCBI Taxonomy" id="2981543"/>
    <lineage>
        <taxon>Viruses</taxon>
        <taxon>Duplodnaviria</taxon>
        <taxon>Heunggongvirae</taxon>
        <taxon>Uroviricota</taxon>
        <taxon>Caudoviricetes</taxon>
        <taxon>Guelinviridae</taxon>
        <taxon>Susfortunavirus</taxon>
        <taxon>Susfortunavirus dcp1</taxon>
    </lineage>
</organism>
<keyword evidence="3" id="KW-0378">Hydrolase</keyword>
<feature type="domain" description="M23ase beta-sheet core" evidence="4">
    <location>
        <begin position="428"/>
        <end position="516"/>
    </location>
</feature>
<reference evidence="5" key="1">
    <citation type="submission" date="2022-08" db="EMBL/GenBank/DDBJ databases">
        <title>Complete genome sequence analysis of a novel Clostridium perfringens phage DCp1.</title>
        <authorList>
            <person name="Tang Z."/>
        </authorList>
    </citation>
    <scope>NUCLEOTIDE SEQUENCE</scope>
</reference>
<comment type="catalytic activity">
    <reaction evidence="3">
        <text>Hydrolysis of (1-&gt;4)-beta-linkages between N-acetylmuramic acid and N-acetyl-D-glucosamine residues in a peptidoglycan and between N-acetyl-D-glucosamine residues in chitodextrins.</text>
        <dbReference type="EC" id="3.2.1.17"/>
    </reaction>
</comment>
<dbReference type="GO" id="GO:0042742">
    <property type="term" value="P:defense response to bacterium"/>
    <property type="evidence" value="ECO:0007669"/>
    <property type="project" value="UniProtKB-KW"/>
</dbReference>
<evidence type="ECO:0000259" key="4">
    <source>
        <dbReference type="Pfam" id="PF01551"/>
    </source>
</evidence>
<evidence type="ECO:0000313" key="5">
    <source>
        <dbReference type="EMBL" id="UXL90919.1"/>
    </source>
</evidence>
<evidence type="ECO:0000256" key="1">
    <source>
        <dbReference type="ARBA" id="ARBA00022529"/>
    </source>
</evidence>
<comment type="similarity">
    <text evidence="3">Belongs to the glycosyl hydrolase 24 family.</text>
</comment>